<organism evidence="1 2">
    <name type="scientific">Sorangium cellulosum</name>
    <name type="common">Polyangium cellulosum</name>
    <dbReference type="NCBI Taxonomy" id="56"/>
    <lineage>
        <taxon>Bacteria</taxon>
        <taxon>Pseudomonadati</taxon>
        <taxon>Myxococcota</taxon>
        <taxon>Polyangia</taxon>
        <taxon>Polyangiales</taxon>
        <taxon>Polyangiaceae</taxon>
        <taxon>Sorangium</taxon>
    </lineage>
</organism>
<protein>
    <submittedName>
        <fullName evidence="1">Uncharacterized protein</fullName>
    </submittedName>
</protein>
<name>A0A4P2PYJ8_SORCE</name>
<evidence type="ECO:0000313" key="1">
    <source>
        <dbReference type="EMBL" id="AUX21924.1"/>
    </source>
</evidence>
<dbReference type="AlphaFoldDB" id="A0A4P2PYJ8"/>
<dbReference type="Proteomes" id="UP000295781">
    <property type="component" value="Chromosome"/>
</dbReference>
<proteinExistence type="predicted"/>
<evidence type="ECO:0000313" key="2">
    <source>
        <dbReference type="Proteomes" id="UP000295781"/>
    </source>
</evidence>
<gene>
    <name evidence="1" type="ORF">SOCEGT47_024210</name>
</gene>
<dbReference type="RefSeq" id="WP_129347175.1">
    <property type="nucleotide sequence ID" value="NZ_CP012670.1"/>
</dbReference>
<dbReference type="EMBL" id="CP012670">
    <property type="protein sequence ID" value="AUX21924.1"/>
    <property type="molecule type" value="Genomic_DNA"/>
</dbReference>
<accession>A0A4P2PYJ8</accession>
<dbReference type="OrthoDB" id="5517123at2"/>
<sequence>MTQSVVSPDPQDLLPAPAAGLIAPAFQHNAAIPSKLLFGLLPIRRVIPQDVHSVLDYSNGATVALAGLSSNRPEARLAGALLGASVISVSLLTDYRMSLAKLIPIEVHEALDYAWSASVIAAPFVFGYRKRAPLAALVHIATGVATVLGSMFTDYRTARGVGRARAA</sequence>
<reference evidence="1 2" key="1">
    <citation type="submission" date="2015-09" db="EMBL/GenBank/DDBJ databases">
        <title>Sorangium comparison.</title>
        <authorList>
            <person name="Zaburannyi N."/>
            <person name="Bunk B."/>
            <person name="Overmann J."/>
            <person name="Mueller R."/>
        </authorList>
    </citation>
    <scope>NUCLEOTIDE SEQUENCE [LARGE SCALE GENOMIC DNA]</scope>
    <source>
        <strain evidence="1 2">So ceGT47</strain>
    </source>
</reference>